<sequence>MEVRIGELRLTEKYEHIDAVYATGVSQSGMIREADFSKATELAMSELIRLAKSVGANAVINVKFTTSYAVFSAGVNQAHVLAYGDAVKIIKT</sequence>
<dbReference type="RefSeq" id="WP_167806570.1">
    <property type="nucleotide sequence ID" value="NZ_JAAVMB010000003.1"/>
</dbReference>
<name>A0A7X6D7Z7_9ENTE</name>
<dbReference type="Gene3D" id="3.30.110.70">
    <property type="entry name" value="Hypothetical protein apc22750. Chain B"/>
    <property type="match status" value="1"/>
</dbReference>
<dbReference type="InterPro" id="IPR035439">
    <property type="entry name" value="UPF0145_dom_sf"/>
</dbReference>
<dbReference type="AlphaFoldDB" id="A0A7X6D7Z7"/>
<gene>
    <name evidence="2" type="ORF">HED35_04580</name>
</gene>
<reference evidence="2 3" key="1">
    <citation type="submission" date="2020-03" db="EMBL/GenBank/DDBJ databases">
        <title>Bacterial samples isolated from urine from healthy bovine heifers (Gyr breed).</title>
        <authorList>
            <person name="Giannattasio-Ferraz S."/>
            <person name="Maskeri L."/>
            <person name="Penido A."/>
            <person name="Barbosa-Stancioli E.F."/>
            <person name="Putonti C."/>
        </authorList>
    </citation>
    <scope>NUCLEOTIDE SEQUENCE [LARGE SCALE GENOMIC DNA]</scope>
    <source>
        <strain evidence="2 3">UFMG-H7</strain>
    </source>
</reference>
<comment type="similarity">
    <text evidence="1">Belongs to the UPF0145 family.</text>
</comment>
<evidence type="ECO:0000313" key="2">
    <source>
        <dbReference type="EMBL" id="NKC67355.1"/>
    </source>
</evidence>
<comment type="caution">
    <text evidence="2">The sequence shown here is derived from an EMBL/GenBank/DDBJ whole genome shotgun (WGS) entry which is preliminary data.</text>
</comment>
<evidence type="ECO:0000313" key="3">
    <source>
        <dbReference type="Proteomes" id="UP000521358"/>
    </source>
</evidence>
<dbReference type="EMBL" id="JAAVMB010000003">
    <property type="protein sequence ID" value="NKC67355.1"/>
    <property type="molecule type" value="Genomic_DNA"/>
</dbReference>
<evidence type="ECO:0000256" key="1">
    <source>
        <dbReference type="ARBA" id="ARBA00010751"/>
    </source>
</evidence>
<protein>
    <submittedName>
        <fullName evidence="2">Heavy metal-binding domain-containing protein</fullName>
    </submittedName>
</protein>
<dbReference type="Proteomes" id="UP000521358">
    <property type="component" value="Unassembled WGS sequence"/>
</dbReference>
<dbReference type="Pfam" id="PF01906">
    <property type="entry name" value="YbjQ_1"/>
    <property type="match status" value="1"/>
</dbReference>
<dbReference type="InterPro" id="IPR002765">
    <property type="entry name" value="UPF0145_YbjQ-like"/>
</dbReference>
<dbReference type="SUPFAM" id="SSF117782">
    <property type="entry name" value="YbjQ-like"/>
    <property type="match status" value="1"/>
</dbReference>
<accession>A0A7X6D7Z7</accession>
<organism evidence="2 3">
    <name type="scientific">Vagococcus fluvialis</name>
    <dbReference type="NCBI Taxonomy" id="2738"/>
    <lineage>
        <taxon>Bacteria</taxon>
        <taxon>Bacillati</taxon>
        <taxon>Bacillota</taxon>
        <taxon>Bacilli</taxon>
        <taxon>Lactobacillales</taxon>
        <taxon>Enterococcaceae</taxon>
        <taxon>Vagococcus</taxon>
    </lineage>
</organism>
<proteinExistence type="inferred from homology"/>